<comment type="similarity">
    <text evidence="3">Belongs to the BBS5 family.</text>
</comment>
<keyword evidence="10" id="KW-1185">Reference proteome</keyword>
<dbReference type="GO" id="GO:0032266">
    <property type="term" value="F:phosphatidylinositol-3-phosphate binding"/>
    <property type="evidence" value="ECO:0007669"/>
    <property type="project" value="TreeGrafter"/>
</dbReference>
<dbReference type="EMBL" id="MCFG01000016">
    <property type="protein sequence ID" value="ORX86817.1"/>
    <property type="molecule type" value="Genomic_DNA"/>
</dbReference>
<keyword evidence="4" id="KW-0963">Cytoplasm</keyword>
<dbReference type="Pfam" id="PF07289">
    <property type="entry name" value="BBL5"/>
    <property type="match status" value="1"/>
</dbReference>
<sequence>MSISTSINQIWQDNEVCFDISKSALQLFPGEIIFDHFNNIEDIKGSKGESGTLSITNLRIIWFSEKNIRRNISIGQNCIFAVTSRSAQSKLMGITQSLYLFAAYHQTRYEFIFTYPQKPELGRLFITVKSVHKAYSTSRMYREIKIRGAVLNGTELDLLPEEEIKQKINGVCNLSNNIGNIGIMYITNIRCVWHAINNENFNVSIPYIQISEVKLKNTQYGNALVLQTFSKTGGYLLGFRIDPLDLLKKTAKEIKSYWRIANQKPNFGILSLSLEGKEELANAETPKTPGPEYTKPKPAIFVLPEVESQNIIINDDFEMDFNLKDGTFSDKSSGENRSKGDCYVEMSKSLNVNDNCIGWDPDLGLAIEKLSEGKTAFGLWKLI</sequence>
<evidence type="ECO:0000256" key="5">
    <source>
        <dbReference type="ARBA" id="ARBA00023069"/>
    </source>
</evidence>
<dbReference type="InterPro" id="IPR014003">
    <property type="entry name" value="BBS5_PH"/>
</dbReference>
<evidence type="ECO:0000259" key="8">
    <source>
        <dbReference type="SMART" id="SM00683"/>
    </source>
</evidence>
<protein>
    <submittedName>
        <fullName evidence="9">Bardet-Biedl syndrome 5</fullName>
    </submittedName>
</protein>
<gene>
    <name evidence="9" type="ORF">BCR32DRAFT_289749</name>
</gene>
<dbReference type="SMART" id="SM00683">
    <property type="entry name" value="DM16"/>
    <property type="match status" value="2"/>
</dbReference>
<dbReference type="STRING" id="1754192.A0A1Y1XM39"/>
<dbReference type="InterPro" id="IPR006606">
    <property type="entry name" value="BBL5"/>
</dbReference>
<organism evidence="9 10">
    <name type="scientific">Anaeromyces robustus</name>
    <dbReference type="NCBI Taxonomy" id="1754192"/>
    <lineage>
        <taxon>Eukaryota</taxon>
        <taxon>Fungi</taxon>
        <taxon>Fungi incertae sedis</taxon>
        <taxon>Chytridiomycota</taxon>
        <taxon>Chytridiomycota incertae sedis</taxon>
        <taxon>Neocallimastigomycetes</taxon>
        <taxon>Neocallimastigales</taxon>
        <taxon>Neocallimastigaceae</taxon>
        <taxon>Anaeromyces</taxon>
    </lineage>
</organism>
<dbReference type="GO" id="GO:0034464">
    <property type="term" value="C:BBSome"/>
    <property type="evidence" value="ECO:0007669"/>
    <property type="project" value="InterPro"/>
</dbReference>
<evidence type="ECO:0000313" key="10">
    <source>
        <dbReference type="Proteomes" id="UP000193944"/>
    </source>
</evidence>
<evidence type="ECO:0000313" key="9">
    <source>
        <dbReference type="EMBL" id="ORX86817.1"/>
    </source>
</evidence>
<name>A0A1Y1XM39_9FUNG</name>
<reference evidence="9 10" key="2">
    <citation type="submission" date="2016-08" db="EMBL/GenBank/DDBJ databases">
        <title>Pervasive Adenine N6-methylation of Active Genes in Fungi.</title>
        <authorList>
            <consortium name="DOE Joint Genome Institute"/>
            <person name="Mondo S.J."/>
            <person name="Dannebaum R.O."/>
            <person name="Kuo R.C."/>
            <person name="Labutti K."/>
            <person name="Haridas S."/>
            <person name="Kuo A."/>
            <person name="Salamov A."/>
            <person name="Ahrendt S.R."/>
            <person name="Lipzen A."/>
            <person name="Sullivan W."/>
            <person name="Andreopoulos W.B."/>
            <person name="Clum A."/>
            <person name="Lindquist E."/>
            <person name="Daum C."/>
            <person name="Ramamoorthy G.K."/>
            <person name="Gryganskyi A."/>
            <person name="Culley D."/>
            <person name="Magnuson J.K."/>
            <person name="James T.Y."/>
            <person name="O'Malley M.A."/>
            <person name="Stajich J.E."/>
            <person name="Spatafora J.W."/>
            <person name="Visel A."/>
            <person name="Grigoriev I.V."/>
        </authorList>
    </citation>
    <scope>NUCLEOTIDE SEQUENCE [LARGE SCALE GENOMIC DNA]</scope>
    <source>
        <strain evidence="9 10">S4</strain>
    </source>
</reference>
<reference evidence="9 10" key="1">
    <citation type="submission" date="2016-08" db="EMBL/GenBank/DDBJ databases">
        <title>A Parts List for Fungal Cellulosomes Revealed by Comparative Genomics.</title>
        <authorList>
            <consortium name="DOE Joint Genome Institute"/>
            <person name="Haitjema C.H."/>
            <person name="Gilmore S.P."/>
            <person name="Henske J.K."/>
            <person name="Solomon K.V."/>
            <person name="De Groot R."/>
            <person name="Kuo A."/>
            <person name="Mondo S.J."/>
            <person name="Salamov A.A."/>
            <person name="Labutti K."/>
            <person name="Zhao Z."/>
            <person name="Chiniquy J."/>
            <person name="Barry K."/>
            <person name="Brewer H.M."/>
            <person name="Purvine S.O."/>
            <person name="Wright A.T."/>
            <person name="Boxma B."/>
            <person name="Van Alen T."/>
            <person name="Hackstein J.H."/>
            <person name="Baker S.E."/>
            <person name="Grigoriev I.V."/>
            <person name="O'Malley M.A."/>
        </authorList>
    </citation>
    <scope>NUCLEOTIDE SEQUENCE [LARGE SCALE GENOMIC DNA]</scope>
    <source>
        <strain evidence="9 10">S4</strain>
    </source>
</reference>
<feature type="domain" description="BBSome complex member BBS5 PH" evidence="8">
    <location>
        <begin position="162"/>
        <end position="216"/>
    </location>
</feature>
<dbReference type="AlphaFoldDB" id="A0A1Y1XM39"/>
<keyword evidence="7" id="KW-0966">Cell projection</keyword>
<accession>A0A1Y1XM39</accession>
<dbReference type="OrthoDB" id="10261999at2759"/>
<dbReference type="GO" id="GO:0036064">
    <property type="term" value="C:ciliary basal body"/>
    <property type="evidence" value="ECO:0007669"/>
    <property type="project" value="TreeGrafter"/>
</dbReference>
<keyword evidence="6" id="KW-0206">Cytoskeleton</keyword>
<comment type="caution">
    <text evidence="9">The sequence shown here is derived from an EMBL/GenBank/DDBJ whole genome shotgun (WGS) entry which is preliminary data.</text>
</comment>
<evidence type="ECO:0000256" key="4">
    <source>
        <dbReference type="ARBA" id="ARBA00022490"/>
    </source>
</evidence>
<keyword evidence="5" id="KW-0969">Cilium</keyword>
<evidence type="ECO:0000256" key="7">
    <source>
        <dbReference type="ARBA" id="ARBA00023273"/>
    </source>
</evidence>
<proteinExistence type="inferred from homology"/>
<evidence type="ECO:0000256" key="3">
    <source>
        <dbReference type="ARBA" id="ARBA00005822"/>
    </source>
</evidence>
<evidence type="ECO:0000256" key="2">
    <source>
        <dbReference type="ARBA" id="ARBA00004245"/>
    </source>
</evidence>
<evidence type="ECO:0000256" key="6">
    <source>
        <dbReference type="ARBA" id="ARBA00023212"/>
    </source>
</evidence>
<dbReference type="GO" id="GO:0060271">
    <property type="term" value="P:cilium assembly"/>
    <property type="evidence" value="ECO:0007669"/>
    <property type="project" value="TreeGrafter"/>
</dbReference>
<dbReference type="PANTHER" id="PTHR21351">
    <property type="entry name" value="BARDET-BIEDL SYNDROME PROTEIN 5"/>
    <property type="match status" value="1"/>
</dbReference>
<dbReference type="Proteomes" id="UP000193944">
    <property type="component" value="Unassembled WGS sequence"/>
</dbReference>
<feature type="domain" description="BBSome complex member BBS5 PH" evidence="8">
    <location>
        <begin position="31"/>
        <end position="85"/>
    </location>
</feature>
<dbReference type="PANTHER" id="PTHR21351:SF0">
    <property type="entry name" value="BARDET-BIEDL SYNDROME 5 PROTEIN"/>
    <property type="match status" value="1"/>
</dbReference>
<evidence type="ECO:0000256" key="1">
    <source>
        <dbReference type="ARBA" id="ARBA00004138"/>
    </source>
</evidence>
<comment type="subcellular location">
    <subcellularLocation>
        <location evidence="1">Cell projection</location>
        <location evidence="1">Cilium</location>
    </subcellularLocation>
    <subcellularLocation>
        <location evidence="2">Cytoplasm</location>
        <location evidence="2">Cytoskeleton</location>
    </subcellularLocation>
</comment>